<dbReference type="PROSITE" id="PS50181">
    <property type="entry name" value="FBOX"/>
    <property type="match status" value="1"/>
</dbReference>
<dbReference type="NCBIfam" id="TIGR01640">
    <property type="entry name" value="F_box_assoc_1"/>
    <property type="match status" value="1"/>
</dbReference>
<dbReference type="Proteomes" id="UP000242715">
    <property type="component" value="Unassembled WGS sequence"/>
</dbReference>
<dbReference type="EMBL" id="DF973871">
    <property type="protein sequence ID" value="GAU41605.1"/>
    <property type="molecule type" value="Genomic_DNA"/>
</dbReference>
<dbReference type="Pfam" id="PF07734">
    <property type="entry name" value="FBA_1"/>
    <property type="match status" value="1"/>
</dbReference>
<dbReference type="Gene3D" id="1.20.1280.50">
    <property type="match status" value="1"/>
</dbReference>
<feature type="domain" description="F-box" evidence="1">
    <location>
        <begin position="7"/>
        <end position="57"/>
    </location>
</feature>
<proteinExistence type="predicted"/>
<evidence type="ECO:0000313" key="3">
    <source>
        <dbReference type="Proteomes" id="UP000242715"/>
    </source>
</evidence>
<protein>
    <recommendedName>
        <fullName evidence="1">F-box domain-containing protein</fullName>
    </recommendedName>
</protein>
<dbReference type="PANTHER" id="PTHR31672">
    <property type="entry name" value="BNACNNG10540D PROTEIN"/>
    <property type="match status" value="1"/>
</dbReference>
<accession>A0A2Z6P027</accession>
<dbReference type="InterPro" id="IPR011043">
    <property type="entry name" value="Gal_Oxase/kelch_b-propeller"/>
</dbReference>
<sequence>MMETTKKNTLQYLPHELIIQILLRLPVKYLIRFKCVCKLWFSLISDSHFANSHFQITAIKHTPKIMFISNSAPHETLSIDFESSPLHYDSSSVSLNPNCMPPFQSYPHIEIKGSCRGFLLLHCYDQHWIYDIYLWNPSTGFHKKIPLSPFSSKLEDNFFYGFGYDHSTDDYLLVSMSYDDSDSCVTLLSHLGFFSLKTNTWKEIEDTHDYYIISLEDVKAGLLFNGTLHWFGYGHDDLEEAVIIAFDLRERKLLDIHLPDDFYYILDDCGLWVSGEFLSVWAMDDNIVEIWVMKEYQVHSSWTKTIVLPLDVIPNEYFTPLRSTKSGDIIGIASLNGLGKYNDKGQLLEYHSYCNDPYGSQMALYIESLLSLPPDSEQA</sequence>
<dbReference type="InterPro" id="IPR050796">
    <property type="entry name" value="SCF_F-box_component"/>
</dbReference>
<reference evidence="3" key="1">
    <citation type="journal article" date="2017" name="Front. Plant Sci.">
        <title>Climate Clever Clovers: New Paradigm to Reduce the Environmental Footprint of Ruminants by Breeding Low Methanogenic Forages Utilizing Haplotype Variation.</title>
        <authorList>
            <person name="Kaur P."/>
            <person name="Appels R."/>
            <person name="Bayer P.E."/>
            <person name="Keeble-Gagnere G."/>
            <person name="Wang J."/>
            <person name="Hirakawa H."/>
            <person name="Shirasawa K."/>
            <person name="Vercoe P."/>
            <person name="Stefanova K."/>
            <person name="Durmic Z."/>
            <person name="Nichols P."/>
            <person name="Revell C."/>
            <person name="Isobe S.N."/>
            <person name="Edwards D."/>
            <person name="Erskine W."/>
        </authorList>
    </citation>
    <scope>NUCLEOTIDE SEQUENCE [LARGE SCALE GENOMIC DNA]</scope>
    <source>
        <strain evidence="3">cv. Daliak</strain>
    </source>
</reference>
<dbReference type="InterPro" id="IPR017451">
    <property type="entry name" value="F-box-assoc_interact_dom"/>
</dbReference>
<evidence type="ECO:0000313" key="2">
    <source>
        <dbReference type="EMBL" id="GAU41605.1"/>
    </source>
</evidence>
<name>A0A2Z6P027_TRISU</name>
<dbReference type="OrthoDB" id="591557at2759"/>
<organism evidence="2 3">
    <name type="scientific">Trifolium subterraneum</name>
    <name type="common">Subterranean clover</name>
    <dbReference type="NCBI Taxonomy" id="3900"/>
    <lineage>
        <taxon>Eukaryota</taxon>
        <taxon>Viridiplantae</taxon>
        <taxon>Streptophyta</taxon>
        <taxon>Embryophyta</taxon>
        <taxon>Tracheophyta</taxon>
        <taxon>Spermatophyta</taxon>
        <taxon>Magnoliopsida</taxon>
        <taxon>eudicotyledons</taxon>
        <taxon>Gunneridae</taxon>
        <taxon>Pentapetalae</taxon>
        <taxon>rosids</taxon>
        <taxon>fabids</taxon>
        <taxon>Fabales</taxon>
        <taxon>Fabaceae</taxon>
        <taxon>Papilionoideae</taxon>
        <taxon>50 kb inversion clade</taxon>
        <taxon>NPAAA clade</taxon>
        <taxon>Hologalegina</taxon>
        <taxon>IRL clade</taxon>
        <taxon>Trifolieae</taxon>
        <taxon>Trifolium</taxon>
    </lineage>
</organism>
<dbReference type="AlphaFoldDB" id="A0A2Z6P027"/>
<dbReference type="PANTHER" id="PTHR31672:SF13">
    <property type="entry name" value="F-BOX PROTEIN CPR30-LIKE"/>
    <property type="match status" value="1"/>
</dbReference>
<dbReference type="InterPro" id="IPR006527">
    <property type="entry name" value="F-box-assoc_dom_typ1"/>
</dbReference>
<keyword evidence="3" id="KW-1185">Reference proteome</keyword>
<evidence type="ECO:0000259" key="1">
    <source>
        <dbReference type="PROSITE" id="PS50181"/>
    </source>
</evidence>
<dbReference type="SMART" id="SM00256">
    <property type="entry name" value="FBOX"/>
    <property type="match status" value="1"/>
</dbReference>
<dbReference type="CDD" id="cd22157">
    <property type="entry name" value="F-box_AtFBW1-like"/>
    <property type="match status" value="1"/>
</dbReference>
<dbReference type="SUPFAM" id="SSF81383">
    <property type="entry name" value="F-box domain"/>
    <property type="match status" value="1"/>
</dbReference>
<dbReference type="SUPFAM" id="SSF50965">
    <property type="entry name" value="Galactose oxidase, central domain"/>
    <property type="match status" value="1"/>
</dbReference>
<dbReference type="InterPro" id="IPR036047">
    <property type="entry name" value="F-box-like_dom_sf"/>
</dbReference>
<gene>
    <name evidence="2" type="ORF">TSUD_196750</name>
</gene>
<dbReference type="Pfam" id="PF00646">
    <property type="entry name" value="F-box"/>
    <property type="match status" value="1"/>
</dbReference>
<dbReference type="InterPro" id="IPR001810">
    <property type="entry name" value="F-box_dom"/>
</dbReference>